<protein>
    <submittedName>
        <fullName evidence="1">Uncharacterized protein</fullName>
    </submittedName>
</protein>
<proteinExistence type="predicted"/>
<dbReference type="EMBL" id="JAWDGP010001092">
    <property type="protein sequence ID" value="KAK3794796.1"/>
    <property type="molecule type" value="Genomic_DNA"/>
</dbReference>
<reference evidence="1" key="1">
    <citation type="journal article" date="2023" name="G3 (Bethesda)">
        <title>A reference genome for the long-term kleptoplast-retaining sea slug Elysia crispata morphotype clarki.</title>
        <authorList>
            <person name="Eastman K.E."/>
            <person name="Pendleton A.L."/>
            <person name="Shaikh M.A."/>
            <person name="Suttiyut T."/>
            <person name="Ogas R."/>
            <person name="Tomko P."/>
            <person name="Gavelis G."/>
            <person name="Widhalm J.R."/>
            <person name="Wisecaver J.H."/>
        </authorList>
    </citation>
    <scope>NUCLEOTIDE SEQUENCE</scope>
    <source>
        <strain evidence="1">ECLA1</strain>
    </source>
</reference>
<name>A0AAE1AWU8_9GAST</name>
<gene>
    <name evidence="1" type="ORF">RRG08_054435</name>
</gene>
<organism evidence="1 2">
    <name type="scientific">Elysia crispata</name>
    <name type="common">lettuce slug</name>
    <dbReference type="NCBI Taxonomy" id="231223"/>
    <lineage>
        <taxon>Eukaryota</taxon>
        <taxon>Metazoa</taxon>
        <taxon>Spiralia</taxon>
        <taxon>Lophotrochozoa</taxon>
        <taxon>Mollusca</taxon>
        <taxon>Gastropoda</taxon>
        <taxon>Heterobranchia</taxon>
        <taxon>Euthyneura</taxon>
        <taxon>Panpulmonata</taxon>
        <taxon>Sacoglossa</taxon>
        <taxon>Placobranchoidea</taxon>
        <taxon>Plakobranchidae</taxon>
        <taxon>Elysia</taxon>
    </lineage>
</organism>
<dbReference type="AlphaFoldDB" id="A0AAE1AWU8"/>
<evidence type="ECO:0000313" key="2">
    <source>
        <dbReference type="Proteomes" id="UP001283361"/>
    </source>
</evidence>
<keyword evidence="2" id="KW-1185">Reference proteome</keyword>
<accession>A0AAE1AWU8</accession>
<evidence type="ECO:0000313" key="1">
    <source>
        <dbReference type="EMBL" id="KAK3794796.1"/>
    </source>
</evidence>
<sequence length="122" mass="13581">MAMFRPVVSKWSSRDSNRARTHSSTCVFSIHPATHSTSVRSGQSLSPDRLPLYSAVWARPYLSPEAWSNKLYSRDKNEVCDQRLCVGRITILASQRGCVFSREHVEASTVEKVQGVGGPKNS</sequence>
<dbReference type="Proteomes" id="UP001283361">
    <property type="component" value="Unassembled WGS sequence"/>
</dbReference>
<comment type="caution">
    <text evidence="1">The sequence shown here is derived from an EMBL/GenBank/DDBJ whole genome shotgun (WGS) entry which is preliminary data.</text>
</comment>